<dbReference type="GO" id="GO:0008360">
    <property type="term" value="P:regulation of cell shape"/>
    <property type="evidence" value="ECO:0007669"/>
    <property type="project" value="UniProtKB-KW"/>
</dbReference>
<dbReference type="Proteomes" id="UP000473648">
    <property type="component" value="Unassembled WGS sequence"/>
</dbReference>
<dbReference type="PROSITE" id="PS51274">
    <property type="entry name" value="GATASE_COBBQ"/>
    <property type="match status" value="1"/>
</dbReference>
<dbReference type="GO" id="GO:0140282">
    <property type="term" value="F:carbon-nitrogen ligase activity on lipid II"/>
    <property type="evidence" value="ECO:0007669"/>
    <property type="project" value="UniProtKB-UniRule"/>
</dbReference>
<keyword evidence="6" id="KW-1185">Reference proteome</keyword>
<dbReference type="GO" id="GO:0009252">
    <property type="term" value="P:peptidoglycan biosynthetic process"/>
    <property type="evidence" value="ECO:0007669"/>
    <property type="project" value="UniProtKB-UniRule"/>
</dbReference>
<keyword evidence="2" id="KW-0133">Cell shape</keyword>
<name>A0A6L5GRX4_9FIRM</name>
<dbReference type="EC" id="3.5.1.2" evidence="2"/>
<evidence type="ECO:0000256" key="2">
    <source>
        <dbReference type="HAMAP-Rule" id="MF_02213"/>
    </source>
</evidence>
<accession>A0A6L5GRX4</accession>
<keyword evidence="2" id="KW-0573">Peptidoglycan synthesis</keyword>
<evidence type="ECO:0000313" key="6">
    <source>
        <dbReference type="Proteomes" id="UP000473648"/>
    </source>
</evidence>
<comment type="similarity">
    <text evidence="2">Belongs to the CobB/CobQ family. GatD subfamily.</text>
</comment>
<dbReference type="Gene3D" id="3.40.50.880">
    <property type="match status" value="1"/>
</dbReference>
<dbReference type="EC" id="6.3.5.13" evidence="2"/>
<evidence type="ECO:0000256" key="3">
    <source>
        <dbReference type="SAM" id="MobiDB-lite"/>
    </source>
</evidence>
<reference evidence="5" key="1">
    <citation type="journal article" date="2020" name="Appl. Environ. Microbiol.">
        <title>Medium-Chain Fatty Acid Synthesis by 'Candidatus Weimeria bifida' gen. nov., sp. nov., and 'Candidatus Pseudoramibacter fermentans' sp. nov.</title>
        <authorList>
            <person name="Scarborough M.J."/>
            <person name="Myers K.S."/>
            <person name="Donohue T.J."/>
            <person name="Noguera D.R."/>
        </authorList>
    </citation>
    <scope>NUCLEOTIDE SEQUENCE</scope>
    <source>
        <strain evidence="5">EUB1.1</strain>
    </source>
</reference>
<comment type="caution">
    <text evidence="5">The sequence shown here is derived from an EMBL/GenBank/DDBJ whole genome shotgun (WGS) entry which is preliminary data.</text>
</comment>
<evidence type="ECO:0000259" key="4">
    <source>
        <dbReference type="Pfam" id="PF07685"/>
    </source>
</evidence>
<organism evidence="5 6">
    <name type="scientific">Candidatus Pseudoramibacter fermentans</name>
    <dbReference type="NCBI Taxonomy" id="2594427"/>
    <lineage>
        <taxon>Bacteria</taxon>
        <taxon>Bacillati</taxon>
        <taxon>Bacillota</taxon>
        <taxon>Clostridia</taxon>
        <taxon>Eubacteriales</taxon>
        <taxon>Eubacteriaceae</taxon>
        <taxon>Pseudoramibacter</taxon>
    </lineage>
</organism>
<dbReference type="GO" id="GO:0009236">
    <property type="term" value="P:cobalamin biosynthetic process"/>
    <property type="evidence" value="ECO:0007669"/>
    <property type="project" value="InterPro"/>
</dbReference>
<keyword evidence="1 2" id="KW-0315">Glutamine amidotransferase</keyword>
<feature type="domain" description="CobB/CobQ-like glutamine amidotransferase" evidence="4">
    <location>
        <begin position="6"/>
        <end position="202"/>
    </location>
</feature>
<feature type="active site" evidence="2">
    <location>
        <position position="195"/>
    </location>
</feature>
<dbReference type="Pfam" id="PF07685">
    <property type="entry name" value="GATase_3"/>
    <property type="match status" value="1"/>
</dbReference>
<keyword evidence="2" id="KW-0961">Cell wall biogenesis/degradation</keyword>
<comment type="catalytic activity">
    <reaction evidence="2">
        <text>L-glutamine + H2O = L-glutamate + NH4(+)</text>
        <dbReference type="Rhea" id="RHEA:15889"/>
        <dbReference type="ChEBI" id="CHEBI:15377"/>
        <dbReference type="ChEBI" id="CHEBI:28938"/>
        <dbReference type="ChEBI" id="CHEBI:29985"/>
        <dbReference type="ChEBI" id="CHEBI:58359"/>
        <dbReference type="EC" id="3.5.1.2"/>
    </reaction>
</comment>
<gene>
    <name evidence="2" type="primary">gatD</name>
    <name evidence="5" type="ORF">FRC53_04020</name>
</gene>
<protein>
    <recommendedName>
        <fullName evidence="2">Lipid II isoglutaminyl synthase (glutamine-hydrolyzing) subunit GatD</fullName>
        <ecNumber evidence="2">6.3.5.13</ecNumber>
    </recommendedName>
    <alternativeName>
        <fullName evidence="2">Lipid II isoglutaminyl synthase glutaminase subunit</fullName>
        <ecNumber evidence="2">3.5.1.2</ecNumber>
    </alternativeName>
</protein>
<dbReference type="HAMAP" id="MF_02213">
    <property type="entry name" value="Lipid_II_synth_GatD"/>
    <property type="match status" value="1"/>
</dbReference>
<comment type="subunit">
    <text evidence="2">Forms a heterodimer with MurT.</text>
</comment>
<dbReference type="CDD" id="cd01750">
    <property type="entry name" value="GATase1_CobQ"/>
    <property type="match status" value="1"/>
</dbReference>
<dbReference type="EMBL" id="VOGB01000004">
    <property type="protein sequence ID" value="MQM72590.1"/>
    <property type="molecule type" value="Genomic_DNA"/>
</dbReference>
<dbReference type="GO" id="GO:0004359">
    <property type="term" value="F:glutaminase activity"/>
    <property type="evidence" value="ECO:0007669"/>
    <property type="project" value="UniProtKB-UniRule"/>
</dbReference>
<dbReference type="InterPro" id="IPR011698">
    <property type="entry name" value="GATase_3"/>
</dbReference>
<dbReference type="InterPro" id="IPR029062">
    <property type="entry name" value="Class_I_gatase-like"/>
</dbReference>
<dbReference type="AlphaFoldDB" id="A0A6L5GRX4"/>
<comment type="pathway">
    <text evidence="2">Cell wall biogenesis; peptidoglycan biosynthesis.</text>
</comment>
<dbReference type="GO" id="GO:0016740">
    <property type="term" value="F:transferase activity"/>
    <property type="evidence" value="ECO:0007669"/>
    <property type="project" value="UniProtKB-KW"/>
</dbReference>
<evidence type="ECO:0000256" key="1">
    <source>
        <dbReference type="ARBA" id="ARBA00022962"/>
    </source>
</evidence>
<keyword evidence="2" id="KW-0378">Hydrolase</keyword>
<proteinExistence type="inferred from homology"/>
<dbReference type="InterPro" id="IPR043702">
    <property type="entry name" value="Lipid_II_synth_GatD"/>
</dbReference>
<evidence type="ECO:0000313" key="5">
    <source>
        <dbReference type="EMBL" id="MQM72590.1"/>
    </source>
</evidence>
<keyword evidence="2" id="KW-0436">Ligase</keyword>
<feature type="active site" description="Nucleophile" evidence="2">
    <location>
        <position position="96"/>
    </location>
</feature>
<dbReference type="PANTHER" id="PTHR21343:SF9">
    <property type="entry name" value="LIPID II ISOGLUTAMINYL SYNTHASE (GLUTAMINE-HYDROLYZING) SUBUNIT GATD"/>
    <property type="match status" value="1"/>
</dbReference>
<dbReference type="SUPFAM" id="SSF52317">
    <property type="entry name" value="Class I glutamine amidotransferase-like"/>
    <property type="match status" value="1"/>
</dbReference>
<sequence>MEQPLKICHLYPDILNLYGDRGNVLCLSRRLEWRHIPVEVDRVCVGEPLKAADYDLFFIGGGQDFDQEVLLPDLFSGKDKELKAAIEDGKTVLAICGGYQMLGQYYKTWDGKQIDFTGALNFYTEGVKKRMIGNYVFTFDDKPGVNIIGFENHSGKTYLQNGVRPMGKVLKGYGNNGEDGTEGVRYKNVYGTYSHGCLLPKNPTVADAILSAALERKTGHGTLPPLPDHFEKQAHDTMEKRLLG</sequence>
<dbReference type="UniPathway" id="UPA00219"/>
<dbReference type="GO" id="GO:0071555">
    <property type="term" value="P:cell wall organization"/>
    <property type="evidence" value="ECO:0007669"/>
    <property type="project" value="UniProtKB-KW"/>
</dbReference>
<comment type="catalytic activity">
    <reaction evidence="2">
        <text>beta-D-GlcNAc-(1-&gt;4)-Mur2Ac(oyl-L-Ala-gamma-D-Glu-L-Lys-D-Ala-D-Ala)-di-trans,octa-cis-undecaprenyl diphosphate + L-glutamine + ATP + H2O = beta-D-GlcNAc-(1-&gt;4)-Mur2Ac(oyl-L-Ala-D-isoglutaminyl-L-Lys-D-Ala-D-Ala)-di-trans,octa-cis-undecaprenyl diphosphate + L-glutamate + ADP + phosphate + H(+)</text>
        <dbReference type="Rhea" id="RHEA:57928"/>
        <dbReference type="ChEBI" id="CHEBI:15377"/>
        <dbReference type="ChEBI" id="CHEBI:15378"/>
        <dbReference type="ChEBI" id="CHEBI:29985"/>
        <dbReference type="ChEBI" id="CHEBI:30616"/>
        <dbReference type="ChEBI" id="CHEBI:43474"/>
        <dbReference type="ChEBI" id="CHEBI:58359"/>
        <dbReference type="ChEBI" id="CHEBI:60033"/>
        <dbReference type="ChEBI" id="CHEBI:62233"/>
        <dbReference type="ChEBI" id="CHEBI:456216"/>
        <dbReference type="EC" id="6.3.5.13"/>
    </reaction>
</comment>
<feature type="region of interest" description="Disordered" evidence="3">
    <location>
        <begin position="220"/>
        <end position="244"/>
    </location>
</feature>
<feature type="compositionally biased region" description="Basic and acidic residues" evidence="3">
    <location>
        <begin position="228"/>
        <end position="244"/>
    </location>
</feature>
<dbReference type="InterPro" id="IPR033949">
    <property type="entry name" value="CobQ_GATase1"/>
</dbReference>
<comment type="function">
    <text evidence="2">The lipid II isoglutaminyl synthase complex catalyzes the formation of alpha-D-isoglutamine in the cell wall lipid II stem peptide. The GatD subunit catalyzes the hydrolysis of glutamine to glutamate and ammonia. The resulting ammonia molecule is channeled to the active site of MurT.</text>
</comment>
<dbReference type="PANTHER" id="PTHR21343">
    <property type="entry name" value="DETHIOBIOTIN SYNTHETASE"/>
    <property type="match status" value="1"/>
</dbReference>
<feature type="binding site" evidence="2">
    <location>
        <position position="130"/>
    </location>
    <ligand>
        <name>substrate</name>
    </ligand>
</feature>